<dbReference type="Gene3D" id="2.40.30.60">
    <property type="entry name" value="RimM"/>
    <property type="match status" value="1"/>
</dbReference>
<gene>
    <name evidence="5" type="primary">rimM</name>
    <name evidence="8" type="ordered locus">Fleli_3087</name>
</gene>
<dbReference type="EMBL" id="CP003345">
    <property type="protein sequence ID" value="AFM05427.1"/>
    <property type="molecule type" value="Genomic_DNA"/>
</dbReference>
<dbReference type="HAMAP" id="MF_00014">
    <property type="entry name" value="Ribosome_mat_RimM"/>
    <property type="match status" value="1"/>
</dbReference>
<keyword evidence="2 5" id="KW-0690">Ribosome biogenesis</keyword>
<evidence type="ECO:0000259" key="6">
    <source>
        <dbReference type="Pfam" id="PF01782"/>
    </source>
</evidence>
<accession>I4AN92</accession>
<feature type="domain" description="Ribosome maturation factor RimM PRC barrel" evidence="7">
    <location>
        <begin position="103"/>
        <end position="169"/>
    </location>
</feature>
<dbReference type="InterPro" id="IPR056792">
    <property type="entry name" value="PRC_RimM"/>
</dbReference>
<dbReference type="InterPro" id="IPR011961">
    <property type="entry name" value="RimM"/>
</dbReference>
<comment type="subunit">
    <text evidence="5">Binds ribosomal protein uS19.</text>
</comment>
<dbReference type="Proteomes" id="UP000006054">
    <property type="component" value="Chromosome"/>
</dbReference>
<evidence type="ECO:0000313" key="9">
    <source>
        <dbReference type="Proteomes" id="UP000006054"/>
    </source>
</evidence>
<evidence type="ECO:0000256" key="1">
    <source>
        <dbReference type="ARBA" id="ARBA00022490"/>
    </source>
</evidence>
<dbReference type="Pfam" id="PF01782">
    <property type="entry name" value="RimM"/>
    <property type="match status" value="1"/>
</dbReference>
<comment type="similarity">
    <text evidence="5">Belongs to the RimM family.</text>
</comment>
<protein>
    <recommendedName>
        <fullName evidence="5">Ribosome maturation factor RimM</fullName>
    </recommendedName>
</protein>
<comment type="domain">
    <text evidence="5">The PRC barrel domain binds ribosomal protein uS19.</text>
</comment>
<dbReference type="HOGENOM" id="CLU_077636_4_1_10"/>
<evidence type="ECO:0000256" key="3">
    <source>
        <dbReference type="ARBA" id="ARBA00022552"/>
    </source>
</evidence>
<evidence type="ECO:0000256" key="4">
    <source>
        <dbReference type="ARBA" id="ARBA00023186"/>
    </source>
</evidence>
<dbReference type="PANTHER" id="PTHR33692:SF1">
    <property type="entry name" value="RIBOSOME MATURATION FACTOR RIMM"/>
    <property type="match status" value="1"/>
</dbReference>
<comment type="subcellular location">
    <subcellularLocation>
        <location evidence="5">Cytoplasm</location>
    </subcellularLocation>
</comment>
<reference evidence="9" key="1">
    <citation type="submission" date="2012-06" db="EMBL/GenBank/DDBJ databases">
        <title>The complete genome of Flexibacter litoralis DSM 6794.</title>
        <authorList>
            <person name="Lucas S."/>
            <person name="Copeland A."/>
            <person name="Lapidus A."/>
            <person name="Glavina del Rio T."/>
            <person name="Dalin E."/>
            <person name="Tice H."/>
            <person name="Bruce D."/>
            <person name="Goodwin L."/>
            <person name="Pitluck S."/>
            <person name="Peters L."/>
            <person name="Ovchinnikova G."/>
            <person name="Lu M."/>
            <person name="Kyrpides N."/>
            <person name="Mavromatis K."/>
            <person name="Ivanova N."/>
            <person name="Brettin T."/>
            <person name="Detter J.C."/>
            <person name="Han C."/>
            <person name="Larimer F."/>
            <person name="Land M."/>
            <person name="Hauser L."/>
            <person name="Markowitz V."/>
            <person name="Cheng J.-F."/>
            <person name="Hugenholtz P."/>
            <person name="Woyke T."/>
            <person name="Wu D."/>
            <person name="Spring S."/>
            <person name="Lang E."/>
            <person name="Kopitz M."/>
            <person name="Brambilla E."/>
            <person name="Klenk H.-P."/>
            <person name="Eisen J.A."/>
        </authorList>
    </citation>
    <scope>NUCLEOTIDE SEQUENCE [LARGE SCALE GENOMIC DNA]</scope>
    <source>
        <strain evidence="9">ATCC 23117 / DSM 6794 / NBRC 15988 / NCIMB 1366 / Sio-4</strain>
    </source>
</reference>
<dbReference type="AlphaFoldDB" id="I4AN92"/>
<dbReference type="eggNOG" id="COG0806">
    <property type="taxonomic scope" value="Bacteria"/>
</dbReference>
<dbReference type="STRING" id="880071.Fleli_3087"/>
<dbReference type="GO" id="GO:0043022">
    <property type="term" value="F:ribosome binding"/>
    <property type="evidence" value="ECO:0007669"/>
    <property type="project" value="InterPro"/>
</dbReference>
<dbReference type="RefSeq" id="WP_014798858.1">
    <property type="nucleotide sequence ID" value="NC_018018.1"/>
</dbReference>
<dbReference type="InterPro" id="IPR002676">
    <property type="entry name" value="RimM_N"/>
</dbReference>
<dbReference type="GO" id="GO:0005737">
    <property type="term" value="C:cytoplasm"/>
    <property type="evidence" value="ECO:0007669"/>
    <property type="project" value="UniProtKB-SubCell"/>
</dbReference>
<keyword evidence="9" id="KW-1185">Reference proteome</keyword>
<dbReference type="SUPFAM" id="SSF50447">
    <property type="entry name" value="Translation proteins"/>
    <property type="match status" value="1"/>
</dbReference>
<evidence type="ECO:0000256" key="2">
    <source>
        <dbReference type="ARBA" id="ARBA00022517"/>
    </source>
</evidence>
<keyword evidence="1 5" id="KW-0963">Cytoplasm</keyword>
<sequence>MNKENCFELGSLIKPHGLKGDIQAFWDTDNIDLYLNMESILVEQKGQLVPFFVENLRPQVGQKVIVKLEGIDTIEQAEEFRKLKLFLPDEFVPKLKEDEFFYHEIIGFMVSDTETGEIGKIETIYNLPQNDLLVINCNEKEVLIPLKKELIKEFNRENKSILMQLPEGLLEVYLSDDKEEEEKED</sequence>
<dbReference type="GO" id="GO:0006364">
    <property type="term" value="P:rRNA processing"/>
    <property type="evidence" value="ECO:0007669"/>
    <property type="project" value="UniProtKB-UniRule"/>
</dbReference>
<evidence type="ECO:0000313" key="8">
    <source>
        <dbReference type="EMBL" id="AFM05427.1"/>
    </source>
</evidence>
<dbReference type="PANTHER" id="PTHR33692">
    <property type="entry name" value="RIBOSOME MATURATION FACTOR RIMM"/>
    <property type="match status" value="1"/>
</dbReference>
<dbReference type="Pfam" id="PF24986">
    <property type="entry name" value="PRC_RimM"/>
    <property type="match status" value="1"/>
</dbReference>
<comment type="function">
    <text evidence="5">An accessory protein needed during the final step in the assembly of 30S ribosomal subunit, possibly for assembly of the head region. Essential for efficient processing of 16S rRNA. May be needed both before and after RbfA during the maturation of 16S rRNA. It has affinity for free ribosomal 30S subunits but not for 70S ribosomes.</text>
</comment>
<organism evidence="8 9">
    <name type="scientific">Bernardetia litoralis (strain ATCC 23117 / DSM 6794 / NBRC 15988 / NCIMB 1366 / Fx l1 / Sio-4)</name>
    <name type="common">Flexibacter litoralis</name>
    <dbReference type="NCBI Taxonomy" id="880071"/>
    <lineage>
        <taxon>Bacteria</taxon>
        <taxon>Pseudomonadati</taxon>
        <taxon>Bacteroidota</taxon>
        <taxon>Cytophagia</taxon>
        <taxon>Cytophagales</taxon>
        <taxon>Bernardetiaceae</taxon>
        <taxon>Bernardetia</taxon>
    </lineage>
</organism>
<feature type="domain" description="RimM N-terminal" evidence="6">
    <location>
        <begin position="9"/>
        <end position="90"/>
    </location>
</feature>
<proteinExistence type="inferred from homology"/>
<dbReference type="NCBIfam" id="TIGR02273">
    <property type="entry name" value="16S_RimM"/>
    <property type="match status" value="1"/>
</dbReference>
<keyword evidence="4 5" id="KW-0143">Chaperone</keyword>
<evidence type="ECO:0000259" key="7">
    <source>
        <dbReference type="Pfam" id="PF24986"/>
    </source>
</evidence>
<dbReference type="Gene3D" id="2.30.30.240">
    <property type="entry name" value="PRC-barrel domain"/>
    <property type="match status" value="1"/>
</dbReference>
<keyword evidence="3 5" id="KW-0698">rRNA processing</keyword>
<dbReference type="InterPro" id="IPR036976">
    <property type="entry name" value="RimM_N_sf"/>
</dbReference>
<dbReference type="OrthoDB" id="9810331at2"/>
<dbReference type="InterPro" id="IPR011033">
    <property type="entry name" value="PRC_barrel-like_sf"/>
</dbReference>
<dbReference type="SUPFAM" id="SSF50346">
    <property type="entry name" value="PRC-barrel domain"/>
    <property type="match status" value="1"/>
</dbReference>
<evidence type="ECO:0000256" key="5">
    <source>
        <dbReference type="HAMAP-Rule" id="MF_00014"/>
    </source>
</evidence>
<dbReference type="GO" id="GO:0005840">
    <property type="term" value="C:ribosome"/>
    <property type="evidence" value="ECO:0007669"/>
    <property type="project" value="InterPro"/>
</dbReference>
<dbReference type="InterPro" id="IPR009000">
    <property type="entry name" value="Transl_B-barrel_sf"/>
</dbReference>
<name>I4AN92_BERLS</name>
<dbReference type="KEGG" id="fli:Fleli_3087"/>
<dbReference type="GO" id="GO:0042274">
    <property type="term" value="P:ribosomal small subunit biogenesis"/>
    <property type="evidence" value="ECO:0007669"/>
    <property type="project" value="UniProtKB-UniRule"/>
</dbReference>